<organism evidence="2 3">
    <name type="scientific">Vespula pensylvanica</name>
    <name type="common">Western yellow jacket</name>
    <name type="synonym">Wasp</name>
    <dbReference type="NCBI Taxonomy" id="30213"/>
    <lineage>
        <taxon>Eukaryota</taxon>
        <taxon>Metazoa</taxon>
        <taxon>Ecdysozoa</taxon>
        <taxon>Arthropoda</taxon>
        <taxon>Hexapoda</taxon>
        <taxon>Insecta</taxon>
        <taxon>Pterygota</taxon>
        <taxon>Neoptera</taxon>
        <taxon>Endopterygota</taxon>
        <taxon>Hymenoptera</taxon>
        <taxon>Apocrita</taxon>
        <taxon>Aculeata</taxon>
        <taxon>Vespoidea</taxon>
        <taxon>Vespidae</taxon>
        <taxon>Vespinae</taxon>
        <taxon>Vespula</taxon>
    </lineage>
</organism>
<comment type="caution">
    <text evidence="2">The sequence shown here is derived from an EMBL/GenBank/DDBJ whole genome shotgun (WGS) entry which is preliminary data.</text>
</comment>
<dbReference type="Proteomes" id="UP000600918">
    <property type="component" value="Unassembled WGS sequence"/>
</dbReference>
<name>A0A834KHT4_VESPE</name>
<evidence type="ECO:0000256" key="1">
    <source>
        <dbReference type="SAM" id="MobiDB-lite"/>
    </source>
</evidence>
<feature type="compositionally biased region" description="Basic and acidic residues" evidence="1">
    <location>
        <begin position="30"/>
        <end position="51"/>
    </location>
</feature>
<keyword evidence="3" id="KW-1185">Reference proteome</keyword>
<feature type="region of interest" description="Disordered" evidence="1">
    <location>
        <begin position="21"/>
        <end position="57"/>
    </location>
</feature>
<protein>
    <submittedName>
        <fullName evidence="2">Uncharacterized protein</fullName>
    </submittedName>
</protein>
<gene>
    <name evidence="2" type="ORF">H0235_014448</name>
</gene>
<dbReference type="AlphaFoldDB" id="A0A834KHT4"/>
<evidence type="ECO:0000313" key="2">
    <source>
        <dbReference type="EMBL" id="KAF7406792.1"/>
    </source>
</evidence>
<sequence length="100" mass="11275">MGSEGEQRWLWAEVQKRKEKVAAENGMGQREMEEAREGVESSEAREMKKGEGQFSSEQRWLLSSQLSLVPTHGGEVAGKYDPPCKNHMNNGMAYRASVCR</sequence>
<dbReference type="EMBL" id="JACSDY010000015">
    <property type="protein sequence ID" value="KAF7406792.1"/>
    <property type="molecule type" value="Genomic_DNA"/>
</dbReference>
<accession>A0A834KHT4</accession>
<proteinExistence type="predicted"/>
<evidence type="ECO:0000313" key="3">
    <source>
        <dbReference type="Proteomes" id="UP000600918"/>
    </source>
</evidence>
<reference evidence="2" key="1">
    <citation type="journal article" date="2020" name="G3 (Bethesda)">
        <title>High-Quality Assemblies for Three Invasive Social Wasps from the &lt;i&gt;Vespula&lt;/i&gt; Genus.</title>
        <authorList>
            <person name="Harrop T.W.R."/>
            <person name="Guhlin J."/>
            <person name="McLaughlin G.M."/>
            <person name="Permina E."/>
            <person name="Stockwell P."/>
            <person name="Gilligan J."/>
            <person name="Le Lec M.F."/>
            <person name="Gruber M.A.M."/>
            <person name="Quinn O."/>
            <person name="Lovegrove M."/>
            <person name="Duncan E.J."/>
            <person name="Remnant E.J."/>
            <person name="Van Eeckhoven J."/>
            <person name="Graham B."/>
            <person name="Knapp R.A."/>
            <person name="Langford K.W."/>
            <person name="Kronenberg Z."/>
            <person name="Press M.O."/>
            <person name="Eacker S.M."/>
            <person name="Wilson-Rankin E.E."/>
            <person name="Purcell J."/>
            <person name="Lester P.J."/>
            <person name="Dearden P.K."/>
        </authorList>
    </citation>
    <scope>NUCLEOTIDE SEQUENCE</scope>
    <source>
        <strain evidence="2">Volc-1</strain>
    </source>
</reference>